<dbReference type="SUPFAM" id="SSF51215">
    <property type="entry name" value="Regulatory protein AraC"/>
    <property type="match status" value="1"/>
</dbReference>
<keyword evidence="3" id="KW-0804">Transcription</keyword>
<keyword evidence="1" id="KW-0805">Transcription regulation</keyword>
<dbReference type="InterPro" id="IPR003313">
    <property type="entry name" value="AraC-bd"/>
</dbReference>
<evidence type="ECO:0000256" key="1">
    <source>
        <dbReference type="ARBA" id="ARBA00023015"/>
    </source>
</evidence>
<protein>
    <submittedName>
        <fullName evidence="5">AraC family transcriptional regulator</fullName>
    </submittedName>
</protein>
<dbReference type="Pfam" id="PF02311">
    <property type="entry name" value="AraC_binding"/>
    <property type="match status" value="1"/>
</dbReference>
<dbReference type="PANTHER" id="PTHR46796">
    <property type="entry name" value="HTH-TYPE TRANSCRIPTIONAL ACTIVATOR RHAS-RELATED"/>
    <property type="match status" value="1"/>
</dbReference>
<accession>A0ABV7YEP0</accession>
<keyword evidence="6" id="KW-1185">Reference proteome</keyword>
<dbReference type="Gene3D" id="1.10.10.60">
    <property type="entry name" value="Homeodomain-like"/>
    <property type="match status" value="2"/>
</dbReference>
<dbReference type="InterPro" id="IPR050204">
    <property type="entry name" value="AraC_XylS_family_regulators"/>
</dbReference>
<evidence type="ECO:0000259" key="4">
    <source>
        <dbReference type="PROSITE" id="PS01124"/>
    </source>
</evidence>
<dbReference type="InterPro" id="IPR037923">
    <property type="entry name" value="HTH-like"/>
</dbReference>
<gene>
    <name evidence="5" type="ORF">ACFOUW_18355</name>
</gene>
<organism evidence="5 6">
    <name type="scientific">Tenggerimyces flavus</name>
    <dbReference type="NCBI Taxonomy" id="1708749"/>
    <lineage>
        <taxon>Bacteria</taxon>
        <taxon>Bacillati</taxon>
        <taxon>Actinomycetota</taxon>
        <taxon>Actinomycetes</taxon>
        <taxon>Propionibacteriales</taxon>
        <taxon>Nocardioidaceae</taxon>
        <taxon>Tenggerimyces</taxon>
    </lineage>
</organism>
<sequence>MLPTYHQSDLFGRAAIFAAVYDVVHGGEVHGHDFVEIAVVGGGTGFHETSSGQELLSAGDVLVLRPGAWHGFARCSHLIVANTCLSVAALGSELAFLREVPGVAELVWRSPVRPGRHGWWRQRTSPSSAAAAVSEIAELGELIGSNANQARVFGQLLTVLSYLVEASPVAPRHHPSVAATAARIDDDPAHPWSMDELAGLANLDAAYLTRLFRRDLGLPPMGYLARVRTERAAALLTRTDYAIARVGALVGWPDPTYFARRFRALVGLTPTAYRAKRLLPEAEPI</sequence>
<keyword evidence="2" id="KW-0238">DNA-binding</keyword>
<evidence type="ECO:0000256" key="2">
    <source>
        <dbReference type="ARBA" id="ARBA00023125"/>
    </source>
</evidence>
<dbReference type="SUPFAM" id="SSF46689">
    <property type="entry name" value="Homeodomain-like"/>
    <property type="match status" value="2"/>
</dbReference>
<dbReference type="SMART" id="SM00342">
    <property type="entry name" value="HTH_ARAC"/>
    <property type="match status" value="1"/>
</dbReference>
<dbReference type="InterPro" id="IPR018060">
    <property type="entry name" value="HTH_AraC"/>
</dbReference>
<evidence type="ECO:0000313" key="5">
    <source>
        <dbReference type="EMBL" id="MFC3762809.1"/>
    </source>
</evidence>
<dbReference type="EMBL" id="JBHRZH010000016">
    <property type="protein sequence ID" value="MFC3762809.1"/>
    <property type="molecule type" value="Genomic_DNA"/>
</dbReference>
<dbReference type="Pfam" id="PF12833">
    <property type="entry name" value="HTH_18"/>
    <property type="match status" value="1"/>
</dbReference>
<dbReference type="Proteomes" id="UP001595699">
    <property type="component" value="Unassembled WGS sequence"/>
</dbReference>
<reference evidence="6" key="1">
    <citation type="journal article" date="2019" name="Int. J. Syst. Evol. Microbiol.">
        <title>The Global Catalogue of Microorganisms (GCM) 10K type strain sequencing project: providing services to taxonomists for standard genome sequencing and annotation.</title>
        <authorList>
            <consortium name="The Broad Institute Genomics Platform"/>
            <consortium name="The Broad Institute Genome Sequencing Center for Infectious Disease"/>
            <person name="Wu L."/>
            <person name="Ma J."/>
        </authorList>
    </citation>
    <scope>NUCLEOTIDE SEQUENCE [LARGE SCALE GENOMIC DNA]</scope>
    <source>
        <strain evidence="6">CGMCC 4.7241</strain>
    </source>
</reference>
<comment type="caution">
    <text evidence="5">The sequence shown here is derived from an EMBL/GenBank/DDBJ whole genome shotgun (WGS) entry which is preliminary data.</text>
</comment>
<dbReference type="PROSITE" id="PS01124">
    <property type="entry name" value="HTH_ARAC_FAMILY_2"/>
    <property type="match status" value="1"/>
</dbReference>
<name>A0ABV7YEP0_9ACTN</name>
<evidence type="ECO:0000256" key="3">
    <source>
        <dbReference type="ARBA" id="ARBA00023163"/>
    </source>
</evidence>
<evidence type="ECO:0000313" key="6">
    <source>
        <dbReference type="Proteomes" id="UP001595699"/>
    </source>
</evidence>
<dbReference type="InterPro" id="IPR009057">
    <property type="entry name" value="Homeodomain-like_sf"/>
</dbReference>
<feature type="domain" description="HTH araC/xylS-type" evidence="4">
    <location>
        <begin position="178"/>
        <end position="276"/>
    </location>
</feature>
<proteinExistence type="predicted"/>
<dbReference type="RefSeq" id="WP_205122794.1">
    <property type="nucleotide sequence ID" value="NZ_JAFBCM010000001.1"/>
</dbReference>